<evidence type="ECO:0000256" key="3">
    <source>
        <dbReference type="ARBA" id="ARBA00011881"/>
    </source>
</evidence>
<dbReference type="PANTHER" id="PTHR21485">
    <property type="entry name" value="HAD SUPERFAMILY MEMBERS CMAS AND KDSC"/>
    <property type="match status" value="1"/>
</dbReference>
<dbReference type="SFLD" id="SFLDS00003">
    <property type="entry name" value="Haloacid_Dehalogenase"/>
    <property type="match status" value="1"/>
</dbReference>
<evidence type="ECO:0000259" key="7">
    <source>
        <dbReference type="Pfam" id="PF00903"/>
    </source>
</evidence>
<dbReference type="SUPFAM" id="SSF54593">
    <property type="entry name" value="Glyoxalase/Bleomycin resistance protein/Dihydroxybiphenyl dioxygenase"/>
    <property type="match status" value="1"/>
</dbReference>
<dbReference type="GO" id="GO:0008781">
    <property type="term" value="F:N-acylneuraminate cytidylyltransferase activity"/>
    <property type="evidence" value="ECO:0007669"/>
    <property type="project" value="TreeGrafter"/>
</dbReference>
<dbReference type="InterPro" id="IPR023214">
    <property type="entry name" value="HAD_sf"/>
</dbReference>
<comment type="subunit">
    <text evidence="3">Homotetramer.</text>
</comment>
<dbReference type="PANTHER" id="PTHR21485:SF3">
    <property type="entry name" value="N-ACYLNEURAMINATE CYTIDYLYLTRANSFERASE"/>
    <property type="match status" value="1"/>
</dbReference>
<dbReference type="EMBL" id="CP046400">
    <property type="protein sequence ID" value="QGY39530.1"/>
    <property type="molecule type" value="Genomic_DNA"/>
</dbReference>
<dbReference type="Pfam" id="PF08282">
    <property type="entry name" value="Hydrolase_3"/>
    <property type="match status" value="1"/>
</dbReference>
<keyword evidence="5 8" id="KW-0378">Hydrolase</keyword>
<protein>
    <submittedName>
        <fullName evidence="8">HAD hydrolase family protein</fullName>
    </submittedName>
</protein>
<evidence type="ECO:0000256" key="1">
    <source>
        <dbReference type="ARBA" id="ARBA00001946"/>
    </source>
</evidence>
<comment type="similarity">
    <text evidence="2">Belongs to the KdsC family.</text>
</comment>
<dbReference type="GO" id="GO:0046872">
    <property type="term" value="F:metal ion binding"/>
    <property type="evidence" value="ECO:0007669"/>
    <property type="project" value="UniProtKB-KW"/>
</dbReference>
<sequence length="265" mass="27520">MAVHPTVTLLVRDIEKSAQFYERSLGFTLTWETLLIGPYGQSLRLLEVPDGPTGGCIVHTVEVPDVDAAVDAIVEHGGGRGENLLDGTPLYVGPDGELIMLSQRGLPGADAVKLVVYDFDGVMTDNLVHVREDGVESVSANRSDGLGVGMIRKLGISQCILSTETNPVVKSRAAKIGIPAAGSVSDKGSAIIGLASEYGVSLAEVLYMGNDVNDADAMGLCGFKVAPADAHPSILALADYVTEAAGGHGAVRELADVLLAGRKGE</sequence>
<evidence type="ECO:0000256" key="6">
    <source>
        <dbReference type="ARBA" id="ARBA00022842"/>
    </source>
</evidence>
<dbReference type="SFLD" id="SFLDG01136">
    <property type="entry name" value="C1.6:_Phosphoserine_Phosphatas"/>
    <property type="match status" value="1"/>
</dbReference>
<dbReference type="Gene3D" id="3.10.180.10">
    <property type="entry name" value="2,3-Dihydroxybiphenyl 1,2-Dioxygenase, domain 1"/>
    <property type="match status" value="1"/>
</dbReference>
<dbReference type="InterPro" id="IPR010023">
    <property type="entry name" value="KdsC_fam"/>
</dbReference>
<organism evidence="8 9">
    <name type="scientific">Pseudodesulfovibrio cashew</name>
    <dbReference type="NCBI Taxonomy" id="2678688"/>
    <lineage>
        <taxon>Bacteria</taxon>
        <taxon>Pseudomonadati</taxon>
        <taxon>Thermodesulfobacteriota</taxon>
        <taxon>Desulfovibrionia</taxon>
        <taxon>Desulfovibrionales</taxon>
        <taxon>Desulfovibrionaceae</taxon>
    </lineage>
</organism>
<keyword evidence="6" id="KW-0460">Magnesium</keyword>
<proteinExistence type="inferred from homology"/>
<evidence type="ECO:0000256" key="5">
    <source>
        <dbReference type="ARBA" id="ARBA00022801"/>
    </source>
</evidence>
<feature type="domain" description="Glyoxalase/fosfomycin resistance/dioxygenase" evidence="7">
    <location>
        <begin position="7"/>
        <end position="78"/>
    </location>
</feature>
<dbReference type="Pfam" id="PF00903">
    <property type="entry name" value="Glyoxalase"/>
    <property type="match status" value="1"/>
</dbReference>
<dbReference type="RefSeq" id="WP_158946756.1">
    <property type="nucleotide sequence ID" value="NZ_CP046400.1"/>
</dbReference>
<evidence type="ECO:0000256" key="2">
    <source>
        <dbReference type="ARBA" id="ARBA00005893"/>
    </source>
</evidence>
<dbReference type="GO" id="GO:0016788">
    <property type="term" value="F:hydrolase activity, acting on ester bonds"/>
    <property type="evidence" value="ECO:0007669"/>
    <property type="project" value="InterPro"/>
</dbReference>
<dbReference type="SFLD" id="SFLDG01138">
    <property type="entry name" value="C1.6.2:_Deoxy-d-mannose-octulo"/>
    <property type="match status" value="1"/>
</dbReference>
<gene>
    <name evidence="8" type="ORF">GM415_05145</name>
</gene>
<dbReference type="InterPro" id="IPR004360">
    <property type="entry name" value="Glyas_Fos-R_dOase_dom"/>
</dbReference>
<keyword evidence="4" id="KW-0479">Metal-binding</keyword>
<dbReference type="InterPro" id="IPR029068">
    <property type="entry name" value="Glyas_Bleomycin-R_OHBP_Dase"/>
</dbReference>
<comment type="cofactor">
    <cofactor evidence="1">
        <name>Mg(2+)</name>
        <dbReference type="ChEBI" id="CHEBI:18420"/>
    </cofactor>
</comment>
<dbReference type="Gene3D" id="3.40.50.1000">
    <property type="entry name" value="HAD superfamily/HAD-like"/>
    <property type="match status" value="1"/>
</dbReference>
<dbReference type="SUPFAM" id="SSF56784">
    <property type="entry name" value="HAD-like"/>
    <property type="match status" value="1"/>
</dbReference>
<dbReference type="InterPro" id="IPR036412">
    <property type="entry name" value="HAD-like_sf"/>
</dbReference>
<evidence type="ECO:0000256" key="4">
    <source>
        <dbReference type="ARBA" id="ARBA00022723"/>
    </source>
</evidence>
<dbReference type="KEGG" id="psel:GM415_05145"/>
<reference evidence="8 9" key="1">
    <citation type="submission" date="2019-11" db="EMBL/GenBank/DDBJ databases">
        <authorList>
            <person name="Zheng R.K."/>
            <person name="Sun C.M."/>
        </authorList>
    </citation>
    <scope>NUCLEOTIDE SEQUENCE [LARGE SCALE GENOMIC DNA]</scope>
    <source>
        <strain evidence="8 9">SRB007</strain>
    </source>
</reference>
<evidence type="ECO:0000313" key="9">
    <source>
        <dbReference type="Proteomes" id="UP000428328"/>
    </source>
</evidence>
<name>A0A6I6JEN2_9BACT</name>
<keyword evidence="9" id="KW-1185">Reference proteome</keyword>
<dbReference type="InterPro" id="IPR050793">
    <property type="entry name" value="CMP-NeuNAc_synthase"/>
</dbReference>
<dbReference type="Proteomes" id="UP000428328">
    <property type="component" value="Chromosome"/>
</dbReference>
<accession>A0A6I6JEN2</accession>
<dbReference type="AlphaFoldDB" id="A0A6I6JEN2"/>
<evidence type="ECO:0000313" key="8">
    <source>
        <dbReference type="EMBL" id="QGY39530.1"/>
    </source>
</evidence>
<dbReference type="CDD" id="cd06587">
    <property type="entry name" value="VOC"/>
    <property type="match status" value="1"/>
</dbReference>